<accession>A0AAQ3TQ08</accession>
<sequence>MNADIDCQIMQTDLISSECWYSLTSNGNESSVAKWPFSVVKLTIIQDISEMLFSGKATTPKTVGWQDFSRLLNLKKGLSGSGVCNIAAFRNTGTVAKRSVPITPDRSDHSHKVPRSRNGVEEHGMILFEFLQGGDENDSAYPGRGSLPSTPFFVTMGQMPIDLKFDVSA</sequence>
<dbReference type="AlphaFoldDB" id="A0AAQ3TQ08"/>
<dbReference type="Proteomes" id="UP001341281">
    <property type="component" value="Chromosome 05"/>
</dbReference>
<organism evidence="1 2">
    <name type="scientific">Paspalum notatum var. saurae</name>
    <dbReference type="NCBI Taxonomy" id="547442"/>
    <lineage>
        <taxon>Eukaryota</taxon>
        <taxon>Viridiplantae</taxon>
        <taxon>Streptophyta</taxon>
        <taxon>Embryophyta</taxon>
        <taxon>Tracheophyta</taxon>
        <taxon>Spermatophyta</taxon>
        <taxon>Magnoliopsida</taxon>
        <taxon>Liliopsida</taxon>
        <taxon>Poales</taxon>
        <taxon>Poaceae</taxon>
        <taxon>PACMAD clade</taxon>
        <taxon>Panicoideae</taxon>
        <taxon>Andropogonodae</taxon>
        <taxon>Paspaleae</taxon>
        <taxon>Paspalinae</taxon>
        <taxon>Paspalum</taxon>
    </lineage>
</organism>
<name>A0AAQ3TQ08_PASNO</name>
<dbReference type="EMBL" id="CP144749">
    <property type="protein sequence ID" value="WVZ77550.1"/>
    <property type="molecule type" value="Genomic_DNA"/>
</dbReference>
<gene>
    <name evidence="1" type="ORF">U9M48_025407</name>
</gene>
<proteinExistence type="predicted"/>
<evidence type="ECO:0000313" key="1">
    <source>
        <dbReference type="EMBL" id="WVZ77550.1"/>
    </source>
</evidence>
<evidence type="ECO:0000313" key="2">
    <source>
        <dbReference type="Proteomes" id="UP001341281"/>
    </source>
</evidence>
<keyword evidence="2" id="KW-1185">Reference proteome</keyword>
<protein>
    <submittedName>
        <fullName evidence="1">Uncharacterized protein</fullName>
    </submittedName>
</protein>
<reference evidence="1 2" key="1">
    <citation type="submission" date="2024-02" db="EMBL/GenBank/DDBJ databases">
        <title>High-quality chromosome-scale genome assembly of Pensacola bahiagrass (Paspalum notatum Flugge var. saurae).</title>
        <authorList>
            <person name="Vega J.M."/>
            <person name="Podio M."/>
            <person name="Orjuela J."/>
            <person name="Siena L.A."/>
            <person name="Pessino S.C."/>
            <person name="Combes M.C."/>
            <person name="Mariac C."/>
            <person name="Albertini E."/>
            <person name="Pupilli F."/>
            <person name="Ortiz J.P.A."/>
            <person name="Leblanc O."/>
        </authorList>
    </citation>
    <scope>NUCLEOTIDE SEQUENCE [LARGE SCALE GENOMIC DNA]</scope>
    <source>
        <strain evidence="1">R1</strain>
        <tissue evidence="1">Leaf</tissue>
    </source>
</reference>